<dbReference type="PANTHER" id="PTHR16166">
    <property type="entry name" value="VACUOLAR PROTEIN SORTING-ASSOCIATED PROTEIN VPS13"/>
    <property type="match status" value="1"/>
</dbReference>
<dbReference type="Pfam" id="PF25036">
    <property type="entry name" value="VPS13_VAB"/>
    <property type="match status" value="2"/>
</dbReference>
<evidence type="ECO:0000256" key="3">
    <source>
        <dbReference type="ARBA" id="ARBA00023055"/>
    </source>
</evidence>
<accession>A0A9Q0HE61</accession>
<evidence type="ECO:0000313" key="8">
    <source>
        <dbReference type="EMBL" id="KAJ4962382.1"/>
    </source>
</evidence>
<dbReference type="InterPro" id="IPR026854">
    <property type="entry name" value="VPS13_N"/>
</dbReference>
<dbReference type="Pfam" id="PF25037">
    <property type="entry name" value="VPS13_C"/>
    <property type="match status" value="1"/>
</dbReference>
<sequence length="3517" mass="394636">MFEGLVRQLLLGYLGRYVKEIHRDQLKIGLWGEEVLLENVELILEAFDYLRLPFALKQGHVGRLSIKIPWKKLGWDPIVIVLEDVFICACKRDDNEWALDSVVKREYAGKKAKLAAAELAKLSGRVCDNKAGQSFISYMTEKILDGIQVSINNVHVMYIDEQTDMERFVFGLRLSSLMIMKQNNVGSSIRGGQVNKIVEISSLEIYCSTIPGTLNISDIGNVGDSMLLTDPILGYDKSDYMLAPLDVAVSLVVNRSGKVDNGAPQYSITAELTALVILLNEVQLQQILVLWDYLGTCQLREKYGRYRPWSSISSRKCKGWERMWWHYAQECVLSEIRKKLRKTSWRYLGWRISCRRKYVNFYKKKLDFLQRDQPVSEDILSKLELMEKESDVDDILSYRSIAEREMQESSLTLASSNIGPTGANSTVEKQQNDESSLGRSRGWLNWISLGMLGAGGAADSSQFSGVVSDGVIKDIYEATEFYPPPSLDGVSTIKDKTYLSAFKFNIHQITATLKSKKDGREKVQLTFDGAIIECKLWNDSATVLASLNSMMLVNPCSNNVILHSKRVNNETHALEIPQPSLSVQVDMSPINHDTEMSLKVLLQPIEVTFDGDFLVNLLDFCYILVSFQFHHERVLLSLNGFEDTTIRLLSKAEYILLNRTKISWDINFSDVIINFPWKNGDSGSLIMFLEVGAVCFRSKMEIDSPASGAEGLNNFLFADLLRSTSINNRSPNVHLQDLYDCFEIFLTDVEVKITVPNHHQAFSVFKKFTATVILESCIIHDELVLKRLQVHLVVPSLCVHFSPSIYGAVVGCFAYLDVPQSKSESKIHGRRDLSEFKLEEPRSSNFFHYSVSANFNCISFHVDLADDVENNLFVMLDLGELDMQYSSLEHMEECKVSVKTLKVNTCMVKDGTTSHVLCLSKNSSAANSVHKHEVGIELGNSNDNSGDQSALAEGCFLFHYETPRSVGIICRRFSVFLNDIDIHFYPNIFHMLLEFYDRMSTYGAHESASSGMDSFGFCEECKCPQLESVFESQTFGFSNFCRTEATSLAGIPMDNFPFITIHQSGHLNNLESSLVYKNPQWRRNFNVGDRKSVRNPKLSIWKRSKVFKVPTMKASTAGAFGSCVSCKNADSVVILLDFSGISAHFHDSSCTIGTLTLTASKSLLFFHGIHYWDMLCSVEGLLLSSSWCTQNFQEYLWGSSLPNISSILNIRLRKVNGRALGSEIEISISIQHVCCVLISEFVAIIIGYFSLPDWNTNGNKQSIAEKHENVEQISVLYKFEILDSLLILPLEDDDNRSIQLELQQLYLSFFQGCSSEYAEKGIPRECMVPSNELANKVDLLNIFGRDASLSLLLINDEEQSSLELHKDTLHVPLIAALDADLWIRIPSESKTICGQSSASTCVMMKVGNCQVISQDDYLFCGVETILILSSQLSSIDRESKGFTSDVFQFRQFKRSLREENAIQSDVPSVNFTIFRCCVNSLSIKLYHSRAGQLFPSKLIAEAAMQFKLSASFKNETPLCLDVDFYSFTLFSFHTSAILVHFTSDGSVSLGINVHFSELDEAETVVVVNLSSLEIWFHLSDWSEIIDLVASFTQPLARNSIIIGPSINSDVHSVKLTENAGSILSQNSPDSPKTTSFVSGDTMQGPVNLIVKVENIGISFHFPVWVKEEVLDKCGIAEAQKEILSKLSTEITEGIASFQPKHAKYIAVTLHGRDSQFTISGASAKFNFNMEKANGMLEDVEDGRIFSWPFFQFNQVIVAGEIHYKQQGPVHVSSELRIENIDVWLSYHTFYFWHGIVFKTFEAGSSDFSFGIINFKVQLKKASILLSDGRWSCSGPLLVILVRNLLLHAYITNNIEASVAGELRVNYNNIDKVMWEPFIEPWNFELNFTRKNEQSALLNTSFITNTHLMSTAQLNLNLTEPLIEVICRVKEMIKDACHQVGANDLPDSKRFLECHTNDCEYTRRYAPYLLQNETSLPLSYHLYSGPANVDDSDILAVKDGSFVPPGASVPIYIDETPEEQIFCFRPGQSSDRLNEKKSNGVLHHKISVQLDGTSRPCPPISMDIVGLSYFEVDFLKASDKIEVDKIEDALKYNRKIGEKSRMDASDGFVVPVVFDVSVQRYSKLVRLYSTVKLYNSTTMPLELRFDIPFGVSPKVLDPIYPGQEFPLPLHLAEAGRIRWRPIGNNYLWSEAHQLSNILSHENRLGFLRSFVCYPSHPSSDPFRCCISVEDIILPSSNETKKGSSLYVKEIVRQSEKNGTEGVHKPDKSKKRFIHRVALTTPFLVKNYLPRAVSLTIDSGGVTRTVSVPEVETASIFHIDSTHDLGIVFNLHGFKPTISNFPRAEKFTAVSKFSEAKFSSSETLTFYPELNDGPLCLSLEKLMDPFCGARELCISVPFLLYNCTALSLTIADSGDEIKGNCYTIPSCYHLIEREQFMARKQGLGLISSKQGSDASDDLGNLLPKNSFISLRENHNLFSNRFLSKDFISSDSLDHVQCNDTCPQKATESRSKHIQSEMNAFEEGEKSSYHNDNSSRKVKPCMYSPHPISSASEITVQLSTSVSESPSEILRRSWSSPFFLVPPSGSTSVLIPQPSTAGVFIIAVTSSPVTGPFSARTRAITFQPRYVISNACSKDLSFKQKGTDVLFNLGVGQHSHLHWTDTARELLVSIRFCEPGWLWSGSFYPDHIGDTQMKMRNYVSGASNMMRVEVQNADVSIKDDKIVGSSQGKSGTYLILLSDDDTSFMPYRIDNFSKERLRIYQQKCETFDTTVHSYTSCPYAWDEPCYPHRLVIEVPGERVLGSFDLDQVKDYVPVSLPSSAEKPERKLFVSIHAEGAIKVLSIIDSSYHLLKDMKKTLSPRFKGKKNAGQEEKIVDCTERISVHLSFIGVSLINSQPQELLFVSAKDTKIDVLQSVDQQKFSFQIYSLQIDNQLHNTPYPVILSFDHAQRVNSANQVKNMDDSSKVKSGNLIHVTSDNSCAPMLCLSAAKWRTKEISLVSFEYISLRLASLRLELEEEVVLTLFEFVRTVISRLQNRALSRPDLSLNSLVYTTDNGNPALPSVVPIGAPWQQIYLLARREKKIYVEIFDVDPIKLTLSFSSTPWLHRNYDLTPAESLVHIGGTAVQRSLMALVDVEEAPVYLRQLTIMHHMASWESTLDVVVRHYSWQFLHEMYKVFGSAGLFGNPMGFARNVGLGLKDFLSVPARGILQSPSGLITGMAQGTTSLFSNTIYAVSNAATQFSKAAHKGVTAFTFDDHAVTKIEKQQKGVLNEFLEGLTGFLQSPIKGAEKHGLPGVLSGIALGTAGLVARPVASILDVTGKTAQSIRNRSNPHQSHHFRVRLPRPLAREFPLRPYSWEDAIGTSMLMEADDRKFKDEIFVMCKMLKQPGKFVTMTERVILVVWCSSLEGLGTAEFQGIANPEWVIEVEMGLKSVIHVDREEEVVNIVGSRSDNLLKQHESKGGSMRTKQWSTPTSMPLFQISIELVTKEEAEDVLQVLLATIEHGKEQGWGVQVLHQGNIR</sequence>
<feature type="region of interest" description="Disordered" evidence="4">
    <location>
        <begin position="413"/>
        <end position="436"/>
    </location>
</feature>
<evidence type="ECO:0000256" key="1">
    <source>
        <dbReference type="ARBA" id="ARBA00006545"/>
    </source>
</evidence>
<dbReference type="InterPro" id="IPR026847">
    <property type="entry name" value="VPS13"/>
</dbReference>
<dbReference type="OrthoDB" id="428159at2759"/>
<name>A0A9Q0HE61_9MAGN</name>
<reference evidence="8" key="1">
    <citation type="journal article" date="2023" name="Plant J.">
        <title>The genome of the king protea, Protea cynaroides.</title>
        <authorList>
            <person name="Chang J."/>
            <person name="Duong T.A."/>
            <person name="Schoeman C."/>
            <person name="Ma X."/>
            <person name="Roodt D."/>
            <person name="Barker N."/>
            <person name="Li Z."/>
            <person name="Van de Peer Y."/>
            <person name="Mizrachi E."/>
        </authorList>
    </citation>
    <scope>NUCLEOTIDE SEQUENCE</scope>
    <source>
        <tissue evidence="8">Young leaves</tissue>
    </source>
</reference>
<protein>
    <submittedName>
        <fullName evidence="8">Uncharacterized protein</fullName>
    </submittedName>
</protein>
<dbReference type="GO" id="GO:0045053">
    <property type="term" value="P:protein retention in Golgi apparatus"/>
    <property type="evidence" value="ECO:0007669"/>
    <property type="project" value="TreeGrafter"/>
</dbReference>
<comment type="caution">
    <text evidence="8">The sequence shown here is derived from an EMBL/GenBank/DDBJ whole genome shotgun (WGS) entry which is preliminary data.</text>
</comment>
<dbReference type="Pfam" id="PF12624">
    <property type="entry name" value="VPS13_N"/>
    <property type="match status" value="1"/>
</dbReference>
<feature type="domain" description="Vacuolar protein sorting-associated protein 13 VPS13 adaptor binding" evidence="6">
    <location>
        <begin position="2522"/>
        <end position="2782"/>
    </location>
</feature>
<dbReference type="GO" id="GO:0006623">
    <property type="term" value="P:protein targeting to vacuole"/>
    <property type="evidence" value="ECO:0007669"/>
    <property type="project" value="TreeGrafter"/>
</dbReference>
<dbReference type="Proteomes" id="UP001141806">
    <property type="component" value="Unassembled WGS sequence"/>
</dbReference>
<organism evidence="8 9">
    <name type="scientific">Protea cynaroides</name>
    <dbReference type="NCBI Taxonomy" id="273540"/>
    <lineage>
        <taxon>Eukaryota</taxon>
        <taxon>Viridiplantae</taxon>
        <taxon>Streptophyta</taxon>
        <taxon>Embryophyta</taxon>
        <taxon>Tracheophyta</taxon>
        <taxon>Spermatophyta</taxon>
        <taxon>Magnoliopsida</taxon>
        <taxon>Proteales</taxon>
        <taxon>Proteaceae</taxon>
        <taxon>Protea</taxon>
    </lineage>
</organism>
<evidence type="ECO:0000259" key="7">
    <source>
        <dbReference type="Pfam" id="PF25037"/>
    </source>
</evidence>
<dbReference type="EMBL" id="JAMYWD010000008">
    <property type="protein sequence ID" value="KAJ4962382.1"/>
    <property type="molecule type" value="Genomic_DNA"/>
</dbReference>
<evidence type="ECO:0000313" key="9">
    <source>
        <dbReference type="Proteomes" id="UP001141806"/>
    </source>
</evidence>
<dbReference type="PANTHER" id="PTHR16166:SF143">
    <property type="entry name" value="PROTEIN SORTING-ASSOCIATED PROTEIN, PUTATIVE (DUF1162)-RELATED"/>
    <property type="match status" value="1"/>
</dbReference>
<evidence type="ECO:0000259" key="6">
    <source>
        <dbReference type="Pfam" id="PF25036"/>
    </source>
</evidence>
<keyword evidence="3" id="KW-0445">Lipid transport</keyword>
<proteinExistence type="inferred from homology"/>
<dbReference type="InterPro" id="IPR009543">
    <property type="entry name" value="VPS13_VAB"/>
</dbReference>
<evidence type="ECO:0000259" key="5">
    <source>
        <dbReference type="Pfam" id="PF12624"/>
    </source>
</evidence>
<keyword evidence="9" id="KW-1185">Reference proteome</keyword>
<comment type="similarity">
    <text evidence="1">Belongs to the VPS13 family.</text>
</comment>
<evidence type="ECO:0000256" key="2">
    <source>
        <dbReference type="ARBA" id="ARBA00022448"/>
    </source>
</evidence>
<feature type="domain" description="Chorein N-terminal" evidence="5">
    <location>
        <begin position="1"/>
        <end position="804"/>
    </location>
</feature>
<dbReference type="GO" id="GO:0006869">
    <property type="term" value="P:lipid transport"/>
    <property type="evidence" value="ECO:0007669"/>
    <property type="project" value="UniProtKB-KW"/>
</dbReference>
<dbReference type="InterPro" id="IPR056748">
    <property type="entry name" value="VPS13-like_C"/>
</dbReference>
<evidence type="ECO:0000256" key="4">
    <source>
        <dbReference type="SAM" id="MobiDB-lite"/>
    </source>
</evidence>
<keyword evidence="2" id="KW-0813">Transport</keyword>
<feature type="domain" description="Intermembrane lipid transfer protein VPS13-like C-terminal" evidence="7">
    <location>
        <begin position="3336"/>
        <end position="3405"/>
    </location>
</feature>
<feature type="domain" description="Vacuolar protein sorting-associated protein 13 VPS13 adaptor binding" evidence="6">
    <location>
        <begin position="2111"/>
        <end position="2413"/>
    </location>
</feature>
<gene>
    <name evidence="8" type="ORF">NE237_022321</name>
</gene>